<dbReference type="Pfam" id="PF13036">
    <property type="entry name" value="LpoB"/>
    <property type="match status" value="1"/>
</dbReference>
<comment type="caution">
    <text evidence="2">The sequence shown here is derived from an EMBL/GenBank/DDBJ whole genome shotgun (WGS) entry which is preliminary data.</text>
</comment>
<dbReference type="InterPro" id="IPR014094">
    <property type="entry name" value="LpoB"/>
</dbReference>
<dbReference type="Proteomes" id="UP000004263">
    <property type="component" value="Unassembled WGS sequence"/>
</dbReference>
<dbReference type="AlphaFoldDB" id="Q1MZK9"/>
<dbReference type="STRING" id="207949.RED65_05782"/>
<keyword evidence="1" id="KW-0732">Signal</keyword>
<dbReference type="HOGENOM" id="CLU_114013_1_0_6"/>
<dbReference type="OrthoDB" id="9803653at2"/>
<accession>Q1MZK9</accession>
<keyword evidence="3" id="KW-1185">Reference proteome</keyword>
<dbReference type="PROSITE" id="PS51257">
    <property type="entry name" value="PROKAR_LIPOPROTEIN"/>
    <property type="match status" value="1"/>
</dbReference>
<reference evidence="2 3" key="1">
    <citation type="submission" date="2006-03" db="EMBL/GenBank/DDBJ databases">
        <authorList>
            <person name="Pinhassi J."/>
            <person name="Pedros-Alio C."/>
            <person name="Ferriera S."/>
            <person name="Johnson J."/>
            <person name="Kravitz S."/>
            <person name="Halpern A."/>
            <person name="Remington K."/>
            <person name="Beeson K."/>
            <person name="Tran B."/>
            <person name="Rogers Y.-H."/>
            <person name="Friedman R."/>
            <person name="Venter J.C."/>
        </authorList>
    </citation>
    <scope>NUCLEOTIDE SEQUENCE [LARGE SCALE GENOMIC DNA]</scope>
    <source>
        <strain evidence="2 3">RED65</strain>
    </source>
</reference>
<keyword evidence="2" id="KW-0449">Lipoprotein</keyword>
<feature type="chain" id="PRO_5004194461" evidence="1">
    <location>
        <begin position="24"/>
        <end position="201"/>
    </location>
</feature>
<evidence type="ECO:0000256" key="1">
    <source>
        <dbReference type="SAM" id="SignalP"/>
    </source>
</evidence>
<dbReference type="Gene3D" id="3.40.50.10610">
    <property type="entry name" value="ABC-type transport auxiliary lipoprotein component"/>
    <property type="match status" value="1"/>
</dbReference>
<dbReference type="RefSeq" id="WP_007016621.1">
    <property type="nucleotide sequence ID" value="NZ_AAQH01000018.1"/>
</dbReference>
<name>Q1MZK9_9GAMM</name>
<sequence length="201" mass="22646">MQAMKIALITLITAALISGCASKSTRVSRVDTNTEIALTDRWNDKDSQLVSEEMIQDMLSFPWIRDFRSSNGGEKPTIIIQRVRNKSHEHISAETFLNDLKRAIIRSGDAYFVAGGSERSDVREERADQEINAANAKQMGNEQAADFALSGSINSFVDQLDGTRVTTYQIDLKLINMENNIEVWNGQKKLKKLQEKDSYGW</sequence>
<evidence type="ECO:0000313" key="3">
    <source>
        <dbReference type="Proteomes" id="UP000004263"/>
    </source>
</evidence>
<gene>
    <name evidence="2" type="ORF">RED65_05782</name>
</gene>
<organism evidence="2 3">
    <name type="scientific">Bermanella marisrubri</name>
    <dbReference type="NCBI Taxonomy" id="207949"/>
    <lineage>
        <taxon>Bacteria</taxon>
        <taxon>Pseudomonadati</taxon>
        <taxon>Pseudomonadota</taxon>
        <taxon>Gammaproteobacteria</taxon>
        <taxon>Oceanospirillales</taxon>
        <taxon>Oceanospirillaceae</taxon>
        <taxon>Bermanella</taxon>
    </lineage>
</organism>
<protein>
    <submittedName>
        <fullName evidence="2">Putative lipoprotein</fullName>
    </submittedName>
</protein>
<proteinExistence type="predicted"/>
<dbReference type="EMBL" id="AAQH01000018">
    <property type="protein sequence ID" value="EAT11402.1"/>
    <property type="molecule type" value="Genomic_DNA"/>
</dbReference>
<feature type="signal peptide" evidence="1">
    <location>
        <begin position="1"/>
        <end position="23"/>
    </location>
</feature>
<evidence type="ECO:0000313" key="2">
    <source>
        <dbReference type="EMBL" id="EAT11402.1"/>
    </source>
</evidence>